<organism evidence="2 3">
    <name type="scientific">Popillia japonica</name>
    <name type="common">Japanese beetle</name>
    <dbReference type="NCBI Taxonomy" id="7064"/>
    <lineage>
        <taxon>Eukaryota</taxon>
        <taxon>Metazoa</taxon>
        <taxon>Ecdysozoa</taxon>
        <taxon>Arthropoda</taxon>
        <taxon>Hexapoda</taxon>
        <taxon>Insecta</taxon>
        <taxon>Pterygota</taxon>
        <taxon>Neoptera</taxon>
        <taxon>Endopterygota</taxon>
        <taxon>Coleoptera</taxon>
        <taxon>Polyphaga</taxon>
        <taxon>Scarabaeiformia</taxon>
        <taxon>Scarabaeidae</taxon>
        <taxon>Rutelinae</taxon>
        <taxon>Popillia</taxon>
    </lineage>
</organism>
<feature type="region of interest" description="Disordered" evidence="1">
    <location>
        <begin position="1"/>
        <end position="61"/>
    </location>
</feature>
<dbReference type="AlphaFoldDB" id="A0AAW1N6J4"/>
<comment type="caution">
    <text evidence="2">The sequence shown here is derived from an EMBL/GenBank/DDBJ whole genome shotgun (WGS) entry which is preliminary data.</text>
</comment>
<evidence type="ECO:0000256" key="1">
    <source>
        <dbReference type="SAM" id="MobiDB-lite"/>
    </source>
</evidence>
<dbReference type="EMBL" id="JASPKY010000005">
    <property type="protein sequence ID" value="KAK9754731.1"/>
    <property type="molecule type" value="Genomic_DNA"/>
</dbReference>
<sequence length="299" mass="34330">MGRSRTLSSSSTASSSSSDGNYKRTKRSLKKTRSHRSEGSTSNSSSTTRSTHTPPLLAEPDKTSRLELLVEKLIEHQAQGSFAKQRIHAKPECIPEFTHGNPNLSSSKWIEKIEQLGAINNWDEPTTIFYMQTRLGGLARRWYDNLPSYQFTWTEWKELILNSFPDHQDFATLLRKVVNRCKVPTESWERYYFDKMELLNACEISGKKGVSCIIDGIKDSSIQAGAKAGRYETPDALYAEYLSTLKPEARIRAFKQVLRLAGTKLLTHYMRNTFPRLNQRIYHQTYRNIQERGIRSVVK</sequence>
<gene>
    <name evidence="2" type="ORF">QE152_g991</name>
</gene>
<protein>
    <recommendedName>
        <fullName evidence="4">Retrotransposon gag domain-containing protein</fullName>
    </recommendedName>
</protein>
<reference evidence="2 3" key="1">
    <citation type="journal article" date="2024" name="BMC Genomics">
        <title>De novo assembly and annotation of Popillia japonica's genome with initial clues to its potential as an invasive pest.</title>
        <authorList>
            <person name="Cucini C."/>
            <person name="Boschi S."/>
            <person name="Funari R."/>
            <person name="Cardaioli E."/>
            <person name="Iannotti N."/>
            <person name="Marturano G."/>
            <person name="Paoli F."/>
            <person name="Bruttini M."/>
            <person name="Carapelli A."/>
            <person name="Frati F."/>
            <person name="Nardi F."/>
        </authorList>
    </citation>
    <scope>NUCLEOTIDE SEQUENCE [LARGE SCALE GENOMIC DNA]</scope>
    <source>
        <strain evidence="2">DMR45628</strain>
    </source>
</reference>
<name>A0AAW1N6J4_POPJA</name>
<evidence type="ECO:0000313" key="3">
    <source>
        <dbReference type="Proteomes" id="UP001458880"/>
    </source>
</evidence>
<proteinExistence type="predicted"/>
<evidence type="ECO:0000313" key="2">
    <source>
        <dbReference type="EMBL" id="KAK9754731.1"/>
    </source>
</evidence>
<evidence type="ECO:0008006" key="4">
    <source>
        <dbReference type="Google" id="ProtNLM"/>
    </source>
</evidence>
<feature type="compositionally biased region" description="Basic residues" evidence="1">
    <location>
        <begin position="23"/>
        <end position="34"/>
    </location>
</feature>
<feature type="compositionally biased region" description="Low complexity" evidence="1">
    <location>
        <begin position="1"/>
        <end position="18"/>
    </location>
</feature>
<keyword evidence="3" id="KW-1185">Reference proteome</keyword>
<dbReference type="Proteomes" id="UP001458880">
    <property type="component" value="Unassembled WGS sequence"/>
</dbReference>
<feature type="compositionally biased region" description="Low complexity" evidence="1">
    <location>
        <begin position="39"/>
        <end position="53"/>
    </location>
</feature>
<accession>A0AAW1N6J4</accession>